<feature type="non-terminal residue" evidence="1">
    <location>
        <position position="1"/>
    </location>
</feature>
<name>A0ACA9R8L4_9GLOM</name>
<dbReference type="EMBL" id="CAJVQC010046105">
    <property type="protein sequence ID" value="CAG8782470.1"/>
    <property type="molecule type" value="Genomic_DNA"/>
</dbReference>
<reference evidence="1" key="1">
    <citation type="submission" date="2021-06" db="EMBL/GenBank/DDBJ databases">
        <authorList>
            <person name="Kallberg Y."/>
            <person name="Tangrot J."/>
            <person name="Rosling A."/>
        </authorList>
    </citation>
    <scope>NUCLEOTIDE SEQUENCE</scope>
    <source>
        <strain evidence="1">MA461A</strain>
    </source>
</reference>
<organism evidence="1 2">
    <name type="scientific">Racocetra persica</name>
    <dbReference type="NCBI Taxonomy" id="160502"/>
    <lineage>
        <taxon>Eukaryota</taxon>
        <taxon>Fungi</taxon>
        <taxon>Fungi incertae sedis</taxon>
        <taxon>Mucoromycota</taxon>
        <taxon>Glomeromycotina</taxon>
        <taxon>Glomeromycetes</taxon>
        <taxon>Diversisporales</taxon>
        <taxon>Gigasporaceae</taxon>
        <taxon>Racocetra</taxon>
    </lineage>
</organism>
<protein>
    <submittedName>
        <fullName evidence="1">2048_t:CDS:1</fullName>
    </submittedName>
</protein>
<comment type="caution">
    <text evidence="1">The sequence shown here is derived from an EMBL/GenBank/DDBJ whole genome shotgun (WGS) entry which is preliminary data.</text>
</comment>
<gene>
    <name evidence="1" type="ORF">RPERSI_LOCUS17801</name>
</gene>
<accession>A0ACA9R8L4</accession>
<evidence type="ECO:0000313" key="1">
    <source>
        <dbReference type="EMBL" id="CAG8782470.1"/>
    </source>
</evidence>
<feature type="non-terminal residue" evidence="1">
    <location>
        <position position="104"/>
    </location>
</feature>
<proteinExistence type="predicted"/>
<evidence type="ECO:0000313" key="2">
    <source>
        <dbReference type="Proteomes" id="UP000789920"/>
    </source>
</evidence>
<keyword evidence="2" id="KW-1185">Reference proteome</keyword>
<sequence>SVESSETTSIISRRSPSEISQEYLFPSLLESTLITIEHAFEIASQIFQPQYYDRIPSKFKLLFRNRGGFDRKVFFDKCRNINDTIILLKVEGTGEILGGYNPLT</sequence>
<dbReference type="Proteomes" id="UP000789920">
    <property type="component" value="Unassembled WGS sequence"/>
</dbReference>